<sequence>MKRKIIPAACVTAAIVLLFAAYIINNVCTDTATATAGITSMDNSGMANCGTSYFSEMRYDENTLIGSSDVIVRCIFTGEKETKTVTALTKNGKGEEDGMVAPVTTYKMKTVEGLKGSVDDKFEFGLIGTGDGNFVKGGDYVLFLNYNSELDKYKLVSYGQGINRVKEITRAGEGTAISSADGTMSQDGNIEIETIETNEVMNYLELKNKIKELEK</sequence>
<keyword evidence="1" id="KW-0732">Signal</keyword>
<dbReference type="EMBL" id="MZGX01000019">
    <property type="protein sequence ID" value="OPX43276.1"/>
    <property type="molecule type" value="Genomic_DNA"/>
</dbReference>
<dbReference type="AlphaFoldDB" id="A0A1V4SIE4"/>
<dbReference type="RefSeq" id="WP_080065276.1">
    <property type="nucleotide sequence ID" value="NZ_MZGX01000019.1"/>
</dbReference>
<reference evidence="2 3" key="1">
    <citation type="submission" date="2017-03" db="EMBL/GenBank/DDBJ databases">
        <title>Genome sequence of Clostridium hungatei DSM 14427.</title>
        <authorList>
            <person name="Poehlein A."/>
            <person name="Daniel R."/>
        </authorList>
    </citation>
    <scope>NUCLEOTIDE SEQUENCE [LARGE SCALE GENOMIC DNA]</scope>
    <source>
        <strain evidence="2 3">DSM 14427</strain>
    </source>
</reference>
<keyword evidence="3" id="KW-1185">Reference proteome</keyword>
<proteinExistence type="predicted"/>
<evidence type="ECO:0000256" key="1">
    <source>
        <dbReference type="SAM" id="SignalP"/>
    </source>
</evidence>
<evidence type="ECO:0000313" key="3">
    <source>
        <dbReference type="Proteomes" id="UP000191554"/>
    </source>
</evidence>
<feature type="signal peptide" evidence="1">
    <location>
        <begin position="1"/>
        <end position="20"/>
    </location>
</feature>
<comment type="caution">
    <text evidence="2">The sequence shown here is derived from an EMBL/GenBank/DDBJ whole genome shotgun (WGS) entry which is preliminary data.</text>
</comment>
<accession>A0A1V4SIE4</accession>
<feature type="chain" id="PRO_5039583118" evidence="1">
    <location>
        <begin position="21"/>
        <end position="215"/>
    </location>
</feature>
<evidence type="ECO:0000313" key="2">
    <source>
        <dbReference type="EMBL" id="OPX43276.1"/>
    </source>
</evidence>
<gene>
    <name evidence="2" type="ORF">CLHUN_28240</name>
</gene>
<name>A0A1V4SIE4_RUMHU</name>
<organism evidence="2 3">
    <name type="scientific">Ruminiclostridium hungatei</name>
    <name type="common">Clostridium hungatei</name>
    <dbReference type="NCBI Taxonomy" id="48256"/>
    <lineage>
        <taxon>Bacteria</taxon>
        <taxon>Bacillati</taxon>
        <taxon>Bacillota</taxon>
        <taxon>Clostridia</taxon>
        <taxon>Eubacteriales</taxon>
        <taxon>Oscillospiraceae</taxon>
        <taxon>Ruminiclostridium</taxon>
    </lineage>
</organism>
<protein>
    <submittedName>
        <fullName evidence="2">Uncharacterized protein</fullName>
    </submittedName>
</protein>
<dbReference type="Proteomes" id="UP000191554">
    <property type="component" value="Unassembled WGS sequence"/>
</dbReference>
<dbReference type="OrthoDB" id="1740872at2"/>